<dbReference type="EMBL" id="JQDR03015826">
    <property type="protein sequence ID" value="KAA0186056.1"/>
    <property type="molecule type" value="Genomic_DNA"/>
</dbReference>
<dbReference type="PROSITE" id="PS51416">
    <property type="entry name" value="MIB_HERC2"/>
    <property type="match status" value="1"/>
</dbReference>
<dbReference type="OrthoDB" id="412600at2759"/>
<dbReference type="Pfam" id="PF06701">
    <property type="entry name" value="MIB_HERC2"/>
    <property type="match status" value="1"/>
</dbReference>
<dbReference type="InterPro" id="IPR010606">
    <property type="entry name" value="Mib_Herc2"/>
</dbReference>
<dbReference type="GO" id="GO:0046872">
    <property type="term" value="F:metal ion binding"/>
    <property type="evidence" value="ECO:0007669"/>
    <property type="project" value="InterPro"/>
</dbReference>
<proteinExistence type="predicted"/>
<dbReference type="AlphaFoldDB" id="A0A6A0GS16"/>
<name>A0A6A0GS16_HYAAZ</name>
<organism evidence="2">
    <name type="scientific">Hyalella azteca</name>
    <name type="common">Amphipod</name>
    <dbReference type="NCBI Taxonomy" id="294128"/>
    <lineage>
        <taxon>Eukaryota</taxon>
        <taxon>Metazoa</taxon>
        <taxon>Ecdysozoa</taxon>
        <taxon>Arthropoda</taxon>
        <taxon>Crustacea</taxon>
        <taxon>Multicrustacea</taxon>
        <taxon>Malacostraca</taxon>
        <taxon>Eumalacostraca</taxon>
        <taxon>Peracarida</taxon>
        <taxon>Amphipoda</taxon>
        <taxon>Senticaudata</taxon>
        <taxon>Talitrida</taxon>
        <taxon>Talitroidea</taxon>
        <taxon>Hyalellidae</taxon>
        <taxon>Hyalella</taxon>
    </lineage>
</organism>
<dbReference type="GO" id="GO:0004842">
    <property type="term" value="F:ubiquitin-protein transferase activity"/>
    <property type="evidence" value="ECO:0007669"/>
    <property type="project" value="InterPro"/>
</dbReference>
<comment type="caution">
    <text evidence="2">The sequence shown here is derived from an EMBL/GenBank/DDBJ whole genome shotgun (WGS) entry which is preliminary data.</text>
</comment>
<accession>A0A6A0GS16</accession>
<feature type="domain" description="MIB/HERC2" evidence="1">
    <location>
        <begin position="2"/>
        <end position="75"/>
    </location>
</feature>
<reference evidence="2" key="3">
    <citation type="submission" date="2019-06" db="EMBL/GenBank/DDBJ databases">
        <authorList>
            <person name="Poynton C."/>
            <person name="Hasenbein S."/>
            <person name="Benoit J.B."/>
            <person name="Sepulveda M.S."/>
            <person name="Poelchau M.F."/>
            <person name="Murali S.C."/>
            <person name="Chen S."/>
            <person name="Glastad K.M."/>
            <person name="Werren J.H."/>
            <person name="Vineis J.H."/>
            <person name="Bowen J.L."/>
            <person name="Friedrich M."/>
            <person name="Jones J."/>
            <person name="Robertson H.M."/>
            <person name="Feyereisen R."/>
            <person name="Mechler-Hickson A."/>
            <person name="Mathers N."/>
            <person name="Lee C.E."/>
            <person name="Colbourne J.K."/>
            <person name="Biales A."/>
            <person name="Johnston J.S."/>
            <person name="Wellborn G.A."/>
            <person name="Rosendale A.J."/>
            <person name="Cridge A.G."/>
            <person name="Munoz-Torres M.C."/>
            <person name="Bain P.A."/>
            <person name="Manny A.R."/>
            <person name="Major K.M."/>
            <person name="Lambert F.N."/>
            <person name="Vulpe C.D."/>
            <person name="Tuck P."/>
            <person name="Blalock B.J."/>
            <person name="Lin Y.-Y."/>
            <person name="Smith M.E."/>
            <person name="Ochoa-Acuna H."/>
            <person name="Chen M.-J.M."/>
            <person name="Childers C.P."/>
            <person name="Qu J."/>
            <person name="Dugan S."/>
            <person name="Lee S.L."/>
            <person name="Chao H."/>
            <person name="Dinh H."/>
            <person name="Han Y."/>
            <person name="Doddapaneni H."/>
            <person name="Worley K.C."/>
            <person name="Muzny D.M."/>
            <person name="Gibbs R.A."/>
            <person name="Richards S."/>
        </authorList>
    </citation>
    <scope>NUCLEOTIDE SEQUENCE</scope>
    <source>
        <strain evidence="2">HAZT.00-mixed</strain>
        <tissue evidence="2">Whole organism</tissue>
    </source>
</reference>
<evidence type="ECO:0000313" key="2">
    <source>
        <dbReference type="EMBL" id="KAA0186056.1"/>
    </source>
</evidence>
<dbReference type="SUPFAM" id="SSF159034">
    <property type="entry name" value="Mib/herc2 domain-like"/>
    <property type="match status" value="1"/>
</dbReference>
<protein>
    <recommendedName>
        <fullName evidence="1">MIB/HERC2 domain-containing protein</fullName>
    </recommendedName>
</protein>
<gene>
    <name evidence="2" type="ORF">HAZT_HAZT000132</name>
</gene>
<reference evidence="2" key="2">
    <citation type="journal article" date="2018" name="Environ. Sci. Technol.">
        <title>The Toxicogenome of Hyalella azteca: A Model for Sediment Ecotoxicology and Evolutionary Toxicology.</title>
        <authorList>
            <person name="Poynton H.C."/>
            <person name="Hasenbein S."/>
            <person name="Benoit J.B."/>
            <person name="Sepulveda M.S."/>
            <person name="Poelchau M.F."/>
            <person name="Hughes D.S.T."/>
            <person name="Murali S.C."/>
            <person name="Chen S."/>
            <person name="Glastad K.M."/>
            <person name="Goodisman M.A.D."/>
            <person name="Werren J.H."/>
            <person name="Vineis J.H."/>
            <person name="Bowen J.L."/>
            <person name="Friedrich M."/>
            <person name="Jones J."/>
            <person name="Robertson H.M."/>
            <person name="Feyereisen R."/>
            <person name="Mechler-Hickson A."/>
            <person name="Mathers N."/>
            <person name="Lee C.E."/>
            <person name="Colbourne J.K."/>
            <person name="Biales A."/>
            <person name="Johnston J.S."/>
            <person name="Wellborn G.A."/>
            <person name="Rosendale A.J."/>
            <person name="Cridge A.G."/>
            <person name="Munoz-Torres M.C."/>
            <person name="Bain P.A."/>
            <person name="Manny A.R."/>
            <person name="Major K.M."/>
            <person name="Lambert F.N."/>
            <person name="Vulpe C.D."/>
            <person name="Tuck P."/>
            <person name="Blalock B.J."/>
            <person name="Lin Y.Y."/>
            <person name="Smith M.E."/>
            <person name="Ochoa-Acuna H."/>
            <person name="Chen M.M."/>
            <person name="Childers C.P."/>
            <person name="Qu J."/>
            <person name="Dugan S."/>
            <person name="Lee S.L."/>
            <person name="Chao H."/>
            <person name="Dinh H."/>
            <person name="Han Y."/>
            <person name="Doddapaneni H."/>
            <person name="Worley K.C."/>
            <person name="Muzny D.M."/>
            <person name="Gibbs R.A."/>
            <person name="Richards S."/>
        </authorList>
    </citation>
    <scope>NUCLEOTIDE SEQUENCE</scope>
    <source>
        <strain evidence="2">HAZT.00-mixed</strain>
        <tissue evidence="2">Whole organism</tissue>
    </source>
</reference>
<dbReference type="GO" id="GO:0016567">
    <property type="term" value="P:protein ubiquitination"/>
    <property type="evidence" value="ECO:0007669"/>
    <property type="project" value="InterPro"/>
</dbReference>
<dbReference type="Proteomes" id="UP000711488">
    <property type="component" value="Unassembled WGS sequence"/>
</dbReference>
<evidence type="ECO:0000259" key="1">
    <source>
        <dbReference type="PROSITE" id="PS51416"/>
    </source>
</evidence>
<dbReference type="InterPro" id="IPR037252">
    <property type="entry name" value="Mib_Herc2_sf"/>
</dbReference>
<dbReference type="Gene3D" id="2.30.30.40">
    <property type="entry name" value="SH3 Domains"/>
    <property type="match status" value="1"/>
</dbReference>
<reference evidence="2" key="1">
    <citation type="submission" date="2014-08" db="EMBL/GenBank/DDBJ databases">
        <authorList>
            <person name="Murali S."/>
            <person name="Richards S."/>
            <person name="Bandaranaike D."/>
            <person name="Bellair M."/>
            <person name="Blankenburg K."/>
            <person name="Chao H."/>
            <person name="Dinh H."/>
            <person name="Doddapaneni H."/>
            <person name="Dugan-Rocha S."/>
            <person name="Elkadiri S."/>
            <person name="Gnanaolivu R."/>
            <person name="Hughes D."/>
            <person name="Lee S."/>
            <person name="Li M."/>
            <person name="Ming W."/>
            <person name="Munidasa M."/>
            <person name="Muniz J."/>
            <person name="Nguyen L."/>
            <person name="Osuji N."/>
            <person name="Pu L.-L."/>
            <person name="Puazo M."/>
            <person name="Skinner E."/>
            <person name="Qu C."/>
            <person name="Quiroz J."/>
            <person name="Raj R."/>
            <person name="Weissenberger G."/>
            <person name="Xin Y."/>
            <person name="Zou X."/>
            <person name="Han Y."/>
            <person name="Worley K."/>
            <person name="Muzny D."/>
            <person name="Gibbs R."/>
        </authorList>
    </citation>
    <scope>NUCLEOTIDE SEQUENCE</scope>
    <source>
        <strain evidence="2">HAZT.00-mixed</strain>
        <tissue evidence="2">Whole organism</tissue>
    </source>
</reference>
<sequence length="80" mass="8850">MTLIPDAEKMVVGARVVRGIDWKWRDQDGFPPGEGTITGELHNGWIDVTWDHGASNSYRMGSEGGKYDLKLAPGYETKLA</sequence>